<name>A0A1W2A3D9_9SPHI</name>
<dbReference type="AlphaFoldDB" id="A0A1W2A3D9"/>
<dbReference type="EMBL" id="FWXT01000001">
    <property type="protein sequence ID" value="SMC55207.1"/>
    <property type="molecule type" value="Genomic_DNA"/>
</dbReference>
<organism evidence="2 3">
    <name type="scientific">Pedobacter africanus</name>
    <dbReference type="NCBI Taxonomy" id="151894"/>
    <lineage>
        <taxon>Bacteria</taxon>
        <taxon>Pseudomonadati</taxon>
        <taxon>Bacteroidota</taxon>
        <taxon>Sphingobacteriia</taxon>
        <taxon>Sphingobacteriales</taxon>
        <taxon>Sphingobacteriaceae</taxon>
        <taxon>Pedobacter</taxon>
    </lineage>
</organism>
<reference evidence="3" key="1">
    <citation type="submission" date="2017-04" db="EMBL/GenBank/DDBJ databases">
        <authorList>
            <person name="Varghese N."/>
            <person name="Submissions S."/>
        </authorList>
    </citation>
    <scope>NUCLEOTIDE SEQUENCE [LARGE SCALE GENOMIC DNA]</scope>
    <source>
        <strain evidence="3">DSM 12126</strain>
    </source>
</reference>
<feature type="transmembrane region" description="Helical" evidence="1">
    <location>
        <begin position="44"/>
        <end position="62"/>
    </location>
</feature>
<protein>
    <submittedName>
        <fullName evidence="2">Uncharacterized protein</fullName>
    </submittedName>
</protein>
<keyword evidence="3" id="KW-1185">Reference proteome</keyword>
<evidence type="ECO:0000313" key="2">
    <source>
        <dbReference type="EMBL" id="SMC55207.1"/>
    </source>
</evidence>
<proteinExistence type="predicted"/>
<keyword evidence="1" id="KW-0472">Membrane</keyword>
<keyword evidence="1" id="KW-0812">Transmembrane</keyword>
<gene>
    <name evidence="2" type="ORF">SAMN04488524_1205</name>
</gene>
<dbReference type="Proteomes" id="UP000192756">
    <property type="component" value="Unassembled WGS sequence"/>
</dbReference>
<evidence type="ECO:0000256" key="1">
    <source>
        <dbReference type="SAM" id="Phobius"/>
    </source>
</evidence>
<evidence type="ECO:0000313" key="3">
    <source>
        <dbReference type="Proteomes" id="UP000192756"/>
    </source>
</evidence>
<sequence>MIKYLVIRITIIASVILLLYYGAHFVLPQRYNDGQFSFVGELDAFLRLATIFLMLCLIFFGFETYRFHRMKNYKIFSA</sequence>
<feature type="transmembrane region" description="Helical" evidence="1">
    <location>
        <begin position="5"/>
        <end position="24"/>
    </location>
</feature>
<accession>A0A1W2A3D9</accession>
<keyword evidence="1" id="KW-1133">Transmembrane helix</keyword>